<dbReference type="GO" id="GO:0009294">
    <property type="term" value="P:DNA-mediated transformation"/>
    <property type="evidence" value="ECO:0007669"/>
    <property type="project" value="InterPro"/>
</dbReference>
<evidence type="ECO:0000313" key="5">
    <source>
        <dbReference type="Proteomes" id="UP000309673"/>
    </source>
</evidence>
<dbReference type="PANTHER" id="PTHR43022">
    <property type="entry name" value="PROTEIN SMF"/>
    <property type="match status" value="1"/>
</dbReference>
<organism evidence="4 5">
    <name type="scientific">Cohnella pontilimi</name>
    <dbReference type="NCBI Taxonomy" id="2564100"/>
    <lineage>
        <taxon>Bacteria</taxon>
        <taxon>Bacillati</taxon>
        <taxon>Bacillota</taxon>
        <taxon>Bacilli</taxon>
        <taxon>Bacillales</taxon>
        <taxon>Paenibacillaceae</taxon>
        <taxon>Cohnella</taxon>
    </lineage>
</organism>
<evidence type="ECO:0000259" key="3">
    <source>
        <dbReference type="Pfam" id="PF17782"/>
    </source>
</evidence>
<comment type="similarity">
    <text evidence="1">Belongs to the DprA/Smf family.</text>
</comment>
<evidence type="ECO:0000313" key="4">
    <source>
        <dbReference type="EMBL" id="TJY43201.1"/>
    </source>
</evidence>
<dbReference type="Gene3D" id="1.10.10.10">
    <property type="entry name" value="Winged helix-like DNA-binding domain superfamily/Winged helix DNA-binding domain"/>
    <property type="match status" value="1"/>
</dbReference>
<protein>
    <submittedName>
        <fullName evidence="4">DNA-protecting protein DprA</fullName>
    </submittedName>
</protein>
<dbReference type="InterPro" id="IPR003488">
    <property type="entry name" value="DprA"/>
</dbReference>
<dbReference type="PANTHER" id="PTHR43022:SF1">
    <property type="entry name" value="PROTEIN SMF"/>
    <property type="match status" value="1"/>
</dbReference>
<dbReference type="Proteomes" id="UP000309673">
    <property type="component" value="Unassembled WGS sequence"/>
</dbReference>
<dbReference type="RefSeq" id="WP_136776566.1">
    <property type="nucleotide sequence ID" value="NZ_SUPK01000002.1"/>
</dbReference>
<dbReference type="Pfam" id="PF17782">
    <property type="entry name" value="WHD_DprA"/>
    <property type="match status" value="1"/>
</dbReference>
<dbReference type="NCBIfam" id="TIGR00732">
    <property type="entry name" value="dprA"/>
    <property type="match status" value="1"/>
</dbReference>
<feature type="domain" description="Smf/DprA SLOG" evidence="2">
    <location>
        <begin position="82"/>
        <end position="289"/>
    </location>
</feature>
<accession>A0A4U0FEF5</accession>
<evidence type="ECO:0000259" key="2">
    <source>
        <dbReference type="Pfam" id="PF02481"/>
    </source>
</evidence>
<dbReference type="Gene3D" id="3.40.50.450">
    <property type="match status" value="1"/>
</dbReference>
<proteinExistence type="inferred from homology"/>
<feature type="domain" description="DprA winged helix" evidence="3">
    <location>
        <begin position="306"/>
        <end position="361"/>
    </location>
</feature>
<dbReference type="InterPro" id="IPR057666">
    <property type="entry name" value="DrpA_SLOG"/>
</dbReference>
<keyword evidence="5" id="KW-1185">Reference proteome</keyword>
<name>A0A4U0FEF5_9BACL</name>
<dbReference type="InterPro" id="IPR036388">
    <property type="entry name" value="WH-like_DNA-bd_sf"/>
</dbReference>
<reference evidence="4 5" key="1">
    <citation type="submission" date="2019-04" db="EMBL/GenBank/DDBJ databases">
        <title>Cohnella sp. nov., isolated from soil.</title>
        <authorList>
            <person name="Kim W."/>
        </authorList>
    </citation>
    <scope>NUCLEOTIDE SEQUENCE [LARGE SCALE GENOMIC DNA]</scope>
    <source>
        <strain evidence="4 5">CAU 1483</strain>
    </source>
</reference>
<dbReference type="SUPFAM" id="SSF102405">
    <property type="entry name" value="MCP/YpsA-like"/>
    <property type="match status" value="1"/>
</dbReference>
<sequence>MENNGISRETLVALHETEGLGWKTIQKLWEQRKERPIREGMREGDLRELGLLPKQAAALALSLNPERQERRRERRRRCGIEIVTFADPEYPELLRETPDPPWVIYFKGRLELASRPSIAVVGTRLATAYGRHVAEEYSAIFAERGFTVVSGMARGIDTCAHRGALHRHGGTVAVLGTPVDQIYPPENRQLYRDLTEHGLVLSETPPDTPFHPHIFPSRNRVIAGLSLAVLVVEAPENSGALITAKKAIDADREVFILPGPVTSPRSKGGLQLLQEGTGTVALDAEDVMKPILSFLSSDFGNASRLPQDAELTEEEHSLYEILLDEPRTIDELAADTELAFGDLHTVLLSLQIKRKIRQLPGAIFQAI</sequence>
<dbReference type="OrthoDB" id="9785707at2"/>
<gene>
    <name evidence="4" type="primary">dprA</name>
    <name evidence="4" type="ORF">E5161_04700</name>
</gene>
<comment type="caution">
    <text evidence="4">The sequence shown here is derived from an EMBL/GenBank/DDBJ whole genome shotgun (WGS) entry which is preliminary data.</text>
</comment>
<dbReference type="InterPro" id="IPR041614">
    <property type="entry name" value="DprA_WH"/>
</dbReference>
<dbReference type="EMBL" id="SUPK01000002">
    <property type="protein sequence ID" value="TJY43201.1"/>
    <property type="molecule type" value="Genomic_DNA"/>
</dbReference>
<dbReference type="Pfam" id="PF02481">
    <property type="entry name" value="DNA_processg_A"/>
    <property type="match status" value="1"/>
</dbReference>
<evidence type="ECO:0000256" key="1">
    <source>
        <dbReference type="ARBA" id="ARBA00006525"/>
    </source>
</evidence>
<dbReference type="AlphaFoldDB" id="A0A4U0FEF5"/>